<accession>A0A3P8DRE7</accession>
<keyword evidence="1" id="KW-0732">Signal</keyword>
<name>A0A183GT31_HELPZ</name>
<evidence type="ECO:0000313" key="4">
    <source>
        <dbReference type="WBParaSite" id="HPBE_0002585101-mRNA-1"/>
    </source>
</evidence>
<dbReference type="WBParaSite" id="HPBE_0002585101-mRNA-1">
    <property type="protein sequence ID" value="HPBE_0002585101-mRNA-1"/>
    <property type="gene ID" value="HPBE_0002585101"/>
</dbReference>
<reference evidence="4" key="2">
    <citation type="submission" date="2019-09" db="UniProtKB">
        <authorList>
            <consortium name="WormBaseParasite"/>
        </authorList>
    </citation>
    <scope>IDENTIFICATION</scope>
</reference>
<feature type="signal peptide" evidence="1">
    <location>
        <begin position="1"/>
        <end position="16"/>
    </location>
</feature>
<organism evidence="3 4">
    <name type="scientific">Heligmosomoides polygyrus</name>
    <name type="common">Parasitic roundworm</name>
    <dbReference type="NCBI Taxonomy" id="6339"/>
    <lineage>
        <taxon>Eukaryota</taxon>
        <taxon>Metazoa</taxon>
        <taxon>Ecdysozoa</taxon>
        <taxon>Nematoda</taxon>
        <taxon>Chromadorea</taxon>
        <taxon>Rhabditida</taxon>
        <taxon>Rhabditina</taxon>
        <taxon>Rhabditomorpha</taxon>
        <taxon>Strongyloidea</taxon>
        <taxon>Heligmosomidae</taxon>
        <taxon>Heligmosomoides</taxon>
    </lineage>
</organism>
<gene>
    <name evidence="2" type="ORF">HPBE_LOCUS25850</name>
</gene>
<sequence>MKKILSTLLVVPFILAFKSQFKYGCGSTTCTFQFVIPEGALIVVSVTETVLTTGVRPRLYFHRQATRLELSDAFHRAALFRTAMSTPNSRRHNPIRNHAPLRA</sequence>
<reference evidence="2 3" key="1">
    <citation type="submission" date="2018-11" db="EMBL/GenBank/DDBJ databases">
        <authorList>
            <consortium name="Pathogen Informatics"/>
        </authorList>
    </citation>
    <scope>NUCLEOTIDE SEQUENCE [LARGE SCALE GENOMIC DNA]</scope>
</reference>
<dbReference type="Proteomes" id="UP000050761">
    <property type="component" value="Unassembled WGS sequence"/>
</dbReference>
<dbReference type="EMBL" id="UZAH01038706">
    <property type="protein sequence ID" value="VDP54262.1"/>
    <property type="molecule type" value="Genomic_DNA"/>
</dbReference>
<dbReference type="AlphaFoldDB" id="A0A183GT31"/>
<feature type="chain" id="PRO_5044552232" evidence="1">
    <location>
        <begin position="17"/>
        <end position="103"/>
    </location>
</feature>
<accession>A0A183GT31</accession>
<evidence type="ECO:0000313" key="3">
    <source>
        <dbReference type="Proteomes" id="UP000050761"/>
    </source>
</evidence>
<protein>
    <submittedName>
        <fullName evidence="4">Secreted protein</fullName>
    </submittedName>
</protein>
<evidence type="ECO:0000313" key="2">
    <source>
        <dbReference type="EMBL" id="VDP54262.1"/>
    </source>
</evidence>
<keyword evidence="3" id="KW-1185">Reference proteome</keyword>
<dbReference type="OrthoDB" id="5849956at2759"/>
<proteinExistence type="predicted"/>
<evidence type="ECO:0000256" key="1">
    <source>
        <dbReference type="SAM" id="SignalP"/>
    </source>
</evidence>